<evidence type="ECO:0000313" key="2">
    <source>
        <dbReference type="Proteomes" id="UP000215914"/>
    </source>
</evidence>
<keyword evidence="2" id="KW-1185">Reference proteome</keyword>
<dbReference type="Proteomes" id="UP000215914">
    <property type="component" value="Unassembled WGS sequence"/>
</dbReference>
<evidence type="ECO:0000313" key="1">
    <source>
        <dbReference type="EMBL" id="KAF5773902.1"/>
    </source>
</evidence>
<name>A0A9K3EI15_HELAN</name>
<dbReference type="EMBL" id="MNCJ02000328">
    <property type="protein sequence ID" value="KAF5773902.1"/>
    <property type="molecule type" value="Genomic_DNA"/>
</dbReference>
<protein>
    <submittedName>
        <fullName evidence="1">Uncharacterized protein</fullName>
    </submittedName>
</protein>
<reference evidence="1" key="1">
    <citation type="journal article" date="2017" name="Nature">
        <title>The sunflower genome provides insights into oil metabolism, flowering and Asterid evolution.</title>
        <authorList>
            <person name="Badouin H."/>
            <person name="Gouzy J."/>
            <person name="Grassa C.J."/>
            <person name="Murat F."/>
            <person name="Staton S.E."/>
            <person name="Cottret L."/>
            <person name="Lelandais-Briere C."/>
            <person name="Owens G.L."/>
            <person name="Carrere S."/>
            <person name="Mayjonade B."/>
            <person name="Legrand L."/>
            <person name="Gill N."/>
            <person name="Kane N.C."/>
            <person name="Bowers J.E."/>
            <person name="Hubner S."/>
            <person name="Bellec A."/>
            <person name="Berard A."/>
            <person name="Berges H."/>
            <person name="Blanchet N."/>
            <person name="Boniface M.C."/>
            <person name="Brunel D."/>
            <person name="Catrice O."/>
            <person name="Chaidir N."/>
            <person name="Claudel C."/>
            <person name="Donnadieu C."/>
            <person name="Faraut T."/>
            <person name="Fievet G."/>
            <person name="Helmstetter N."/>
            <person name="King M."/>
            <person name="Knapp S.J."/>
            <person name="Lai Z."/>
            <person name="Le Paslier M.C."/>
            <person name="Lippi Y."/>
            <person name="Lorenzon L."/>
            <person name="Mandel J.R."/>
            <person name="Marage G."/>
            <person name="Marchand G."/>
            <person name="Marquand E."/>
            <person name="Bret-Mestries E."/>
            <person name="Morien E."/>
            <person name="Nambeesan S."/>
            <person name="Nguyen T."/>
            <person name="Pegot-Espagnet P."/>
            <person name="Pouilly N."/>
            <person name="Raftis F."/>
            <person name="Sallet E."/>
            <person name="Schiex T."/>
            <person name="Thomas J."/>
            <person name="Vandecasteele C."/>
            <person name="Vares D."/>
            <person name="Vear F."/>
            <person name="Vautrin S."/>
            <person name="Crespi M."/>
            <person name="Mangin B."/>
            <person name="Burke J.M."/>
            <person name="Salse J."/>
            <person name="Munos S."/>
            <person name="Vincourt P."/>
            <person name="Rieseberg L.H."/>
            <person name="Langlade N.B."/>
        </authorList>
    </citation>
    <scope>NUCLEOTIDE SEQUENCE</scope>
    <source>
        <tissue evidence="1">Leaves</tissue>
    </source>
</reference>
<comment type="caution">
    <text evidence="1">The sequence shown here is derived from an EMBL/GenBank/DDBJ whole genome shotgun (WGS) entry which is preliminary data.</text>
</comment>
<reference evidence="1" key="2">
    <citation type="submission" date="2020-06" db="EMBL/GenBank/DDBJ databases">
        <title>Helianthus annuus Genome sequencing and assembly Release 2.</title>
        <authorList>
            <person name="Gouzy J."/>
            <person name="Langlade N."/>
            <person name="Munos S."/>
        </authorList>
    </citation>
    <scope>NUCLEOTIDE SEQUENCE</scope>
    <source>
        <tissue evidence="1">Leaves</tissue>
    </source>
</reference>
<proteinExistence type="predicted"/>
<dbReference type="AlphaFoldDB" id="A0A9K3EI15"/>
<organism evidence="1 2">
    <name type="scientific">Helianthus annuus</name>
    <name type="common">Common sunflower</name>
    <dbReference type="NCBI Taxonomy" id="4232"/>
    <lineage>
        <taxon>Eukaryota</taxon>
        <taxon>Viridiplantae</taxon>
        <taxon>Streptophyta</taxon>
        <taxon>Embryophyta</taxon>
        <taxon>Tracheophyta</taxon>
        <taxon>Spermatophyta</taxon>
        <taxon>Magnoliopsida</taxon>
        <taxon>eudicotyledons</taxon>
        <taxon>Gunneridae</taxon>
        <taxon>Pentapetalae</taxon>
        <taxon>asterids</taxon>
        <taxon>campanulids</taxon>
        <taxon>Asterales</taxon>
        <taxon>Asteraceae</taxon>
        <taxon>Asteroideae</taxon>
        <taxon>Heliantheae alliance</taxon>
        <taxon>Heliantheae</taxon>
        <taxon>Helianthus</taxon>
    </lineage>
</organism>
<sequence>MLMSVVYDLKAKLEKKFGNEFIDKEDEQFKVGRPVQTPEERAAVNAEHEAGLNAYLAAEPKKKSSKKLKKKQSNKLMLVMKNQDMNPLDENFQLKDPKKRPDRFVMELGSIHYDKVGNKSKVANWGYEQDKQMWLITRECGHREYYAKESQFESWTKIDLKSLLRAPYHDQEPNQRGRGWAFH</sequence>
<accession>A0A9K3EI15</accession>
<gene>
    <name evidence="1" type="ORF">HanXRQr2_Chr13g0594021</name>
</gene>
<dbReference type="Gramene" id="mRNA:HanXRQr2_Chr13g0594021">
    <property type="protein sequence ID" value="CDS:HanXRQr2_Chr13g0594021.1"/>
    <property type="gene ID" value="HanXRQr2_Chr13g0594021"/>
</dbReference>